<dbReference type="Pfam" id="PF03466">
    <property type="entry name" value="LysR_substrate"/>
    <property type="match status" value="1"/>
</dbReference>
<dbReference type="InterPro" id="IPR036390">
    <property type="entry name" value="WH_DNA-bd_sf"/>
</dbReference>
<evidence type="ECO:0000313" key="6">
    <source>
        <dbReference type="EMBL" id="MFG1702811.1"/>
    </source>
</evidence>
<dbReference type="Gene3D" id="1.10.10.10">
    <property type="entry name" value="Winged helix-like DNA-binding domain superfamily/Winged helix DNA-binding domain"/>
    <property type="match status" value="1"/>
</dbReference>
<accession>A0ABW7A644</accession>
<feature type="domain" description="HTH lysR-type" evidence="5">
    <location>
        <begin position="1"/>
        <end position="61"/>
    </location>
</feature>
<reference evidence="6 7" key="1">
    <citation type="submission" date="2024-10" db="EMBL/GenBank/DDBJ databases">
        <authorList>
            <person name="Topkara A.R."/>
            <person name="Saygin H."/>
        </authorList>
    </citation>
    <scope>NUCLEOTIDE SEQUENCE [LARGE SCALE GENOMIC DNA]</scope>
    <source>
        <strain evidence="6 7">M3C6</strain>
    </source>
</reference>
<keyword evidence="4" id="KW-0804">Transcription</keyword>
<evidence type="ECO:0000313" key="7">
    <source>
        <dbReference type="Proteomes" id="UP001603978"/>
    </source>
</evidence>
<keyword evidence="7" id="KW-1185">Reference proteome</keyword>
<dbReference type="CDD" id="cd08414">
    <property type="entry name" value="PBP2_LTTR_aromatics_like"/>
    <property type="match status" value="1"/>
</dbReference>
<keyword evidence="2" id="KW-0805">Transcription regulation</keyword>
<dbReference type="Proteomes" id="UP001603978">
    <property type="component" value="Unassembled WGS sequence"/>
</dbReference>
<dbReference type="PANTHER" id="PTHR30346">
    <property type="entry name" value="TRANSCRIPTIONAL DUAL REGULATOR HCAR-RELATED"/>
    <property type="match status" value="1"/>
</dbReference>
<dbReference type="SUPFAM" id="SSF46785">
    <property type="entry name" value="Winged helix' DNA-binding domain"/>
    <property type="match status" value="1"/>
</dbReference>
<evidence type="ECO:0000256" key="2">
    <source>
        <dbReference type="ARBA" id="ARBA00023015"/>
    </source>
</evidence>
<protein>
    <submittedName>
        <fullName evidence="6">LysR family transcriptional regulator</fullName>
    </submittedName>
</protein>
<evidence type="ECO:0000259" key="5">
    <source>
        <dbReference type="PROSITE" id="PS50931"/>
    </source>
</evidence>
<evidence type="ECO:0000256" key="1">
    <source>
        <dbReference type="ARBA" id="ARBA00009437"/>
    </source>
</evidence>
<dbReference type="InterPro" id="IPR000847">
    <property type="entry name" value="LysR_HTH_N"/>
</dbReference>
<comment type="similarity">
    <text evidence="1">Belongs to the LysR transcriptional regulatory family.</text>
</comment>
<dbReference type="RefSeq" id="WP_393162913.1">
    <property type="nucleotide sequence ID" value="NZ_JBICRM010000003.1"/>
</dbReference>
<dbReference type="Gene3D" id="3.40.190.10">
    <property type="entry name" value="Periplasmic binding protein-like II"/>
    <property type="match status" value="2"/>
</dbReference>
<keyword evidence="3" id="KW-0238">DNA-binding</keyword>
<dbReference type="InterPro" id="IPR036388">
    <property type="entry name" value="WH-like_DNA-bd_sf"/>
</dbReference>
<name>A0ABW7A644_9ACTN</name>
<proteinExistence type="inferred from homology"/>
<comment type="caution">
    <text evidence="6">The sequence shown here is derived from an EMBL/GenBank/DDBJ whole genome shotgun (WGS) entry which is preliminary data.</text>
</comment>
<dbReference type="PROSITE" id="PS50931">
    <property type="entry name" value="HTH_LYSR"/>
    <property type="match status" value="1"/>
</dbReference>
<evidence type="ECO:0000256" key="3">
    <source>
        <dbReference type="ARBA" id="ARBA00023125"/>
    </source>
</evidence>
<dbReference type="InterPro" id="IPR005119">
    <property type="entry name" value="LysR_subst-bd"/>
</dbReference>
<dbReference type="SUPFAM" id="SSF53850">
    <property type="entry name" value="Periplasmic binding protein-like II"/>
    <property type="match status" value="1"/>
</dbReference>
<organism evidence="6 7">
    <name type="scientific">Nonomuraea marmarensis</name>
    <dbReference type="NCBI Taxonomy" id="3351344"/>
    <lineage>
        <taxon>Bacteria</taxon>
        <taxon>Bacillati</taxon>
        <taxon>Actinomycetota</taxon>
        <taxon>Actinomycetes</taxon>
        <taxon>Streptosporangiales</taxon>
        <taxon>Streptosporangiaceae</taxon>
        <taxon>Nonomuraea</taxon>
    </lineage>
</organism>
<dbReference type="EMBL" id="JBICRM010000003">
    <property type="protein sequence ID" value="MFG1702811.1"/>
    <property type="molecule type" value="Genomic_DNA"/>
</dbReference>
<dbReference type="Pfam" id="PF00126">
    <property type="entry name" value="HTH_1"/>
    <property type="match status" value="1"/>
</dbReference>
<gene>
    <name evidence="6" type="ORF">ACFLIM_06435</name>
</gene>
<evidence type="ECO:0000256" key="4">
    <source>
        <dbReference type="ARBA" id="ARBA00023163"/>
    </source>
</evidence>
<dbReference type="PRINTS" id="PR00039">
    <property type="entry name" value="HTHLYSR"/>
</dbReference>
<sequence>MDAHIRDLRYFVAVAEELSFTRAAAERLYIAQPSLSRQIRRLELSMRATLFERDRRTVSLTAAGAALLPEARRIIEQWEGAQRAVAAARADRILVIGFQTRIGRGLVPSIRETLPEWDLRFRQVAWSDPTVGLGDRHVDVAIAWLPLPDTGEYDWTVVSTEERWVALPAAHRLASRAEVEFAELAEEPFVAFPVSAGPMRDFWLAGDQRSAPAVVGAEAETAEEAFELVASGRAVVLVSAGNAELYGRDDVVSRPVAGLPPSRLAIVWRRDDRREAVRALVEASVRCLCGSSGSPATGSSQAPRGGR</sequence>
<dbReference type="PANTHER" id="PTHR30346:SF0">
    <property type="entry name" value="HCA OPERON TRANSCRIPTIONAL ACTIVATOR HCAR"/>
    <property type="match status" value="1"/>
</dbReference>